<evidence type="ECO:0000256" key="1">
    <source>
        <dbReference type="SAM" id="MobiDB-lite"/>
    </source>
</evidence>
<feature type="compositionally biased region" description="Polar residues" evidence="1">
    <location>
        <begin position="111"/>
        <end position="126"/>
    </location>
</feature>
<feature type="region of interest" description="Disordered" evidence="1">
    <location>
        <begin position="100"/>
        <end position="189"/>
    </location>
</feature>
<feature type="compositionally biased region" description="Basic residues" evidence="1">
    <location>
        <begin position="145"/>
        <end position="159"/>
    </location>
</feature>
<evidence type="ECO:0000313" key="3">
    <source>
        <dbReference type="Proteomes" id="UP001430953"/>
    </source>
</evidence>
<gene>
    <name evidence="2" type="ORF">PUN28_013623</name>
</gene>
<reference evidence="2 3" key="1">
    <citation type="submission" date="2023-03" db="EMBL/GenBank/DDBJ databases">
        <title>High recombination rates correlate with genetic variation in Cardiocondyla obscurior ants.</title>
        <authorList>
            <person name="Errbii M."/>
        </authorList>
    </citation>
    <scope>NUCLEOTIDE SEQUENCE [LARGE SCALE GENOMIC DNA]</scope>
    <source>
        <strain evidence="2">Alpha-2009</strain>
        <tissue evidence="2">Whole body</tissue>
    </source>
</reference>
<protein>
    <submittedName>
        <fullName evidence="2">Uncharacterized protein</fullName>
    </submittedName>
</protein>
<evidence type="ECO:0000313" key="2">
    <source>
        <dbReference type="EMBL" id="KAL0110102.1"/>
    </source>
</evidence>
<dbReference type="EMBL" id="JADYXP020000014">
    <property type="protein sequence ID" value="KAL0110102.1"/>
    <property type="molecule type" value="Genomic_DNA"/>
</dbReference>
<sequence>MKLASSERSERGGSGRGKERESTRRKERLRVRLGPLKEIALEMGKKEQVKLAEGLSGWSIENCIVGIVYIKKKSLQLSKMYVMKFSRFFFSRPLSNRQTKFTTEKDKTEKNASLVSATNYEPTETFPSPRRSFPNECPSEDRGEKKKRKKKKRKKKRTVMPRAQDEESEGEWNAEKRGRKKTQMEGRSRDEATATCLSFNYRLSAWQRLRNSLRSNYRGAGSDRCAIGGASFKTGRRYPRQGFPDFT</sequence>
<name>A0AAW2F3U1_9HYME</name>
<dbReference type="AlphaFoldDB" id="A0AAW2F3U1"/>
<feature type="region of interest" description="Disordered" evidence="1">
    <location>
        <begin position="1"/>
        <end position="28"/>
    </location>
</feature>
<comment type="caution">
    <text evidence="2">The sequence shown here is derived from an EMBL/GenBank/DDBJ whole genome shotgun (WGS) entry which is preliminary data.</text>
</comment>
<organism evidence="2 3">
    <name type="scientific">Cardiocondyla obscurior</name>
    <dbReference type="NCBI Taxonomy" id="286306"/>
    <lineage>
        <taxon>Eukaryota</taxon>
        <taxon>Metazoa</taxon>
        <taxon>Ecdysozoa</taxon>
        <taxon>Arthropoda</taxon>
        <taxon>Hexapoda</taxon>
        <taxon>Insecta</taxon>
        <taxon>Pterygota</taxon>
        <taxon>Neoptera</taxon>
        <taxon>Endopterygota</taxon>
        <taxon>Hymenoptera</taxon>
        <taxon>Apocrita</taxon>
        <taxon>Aculeata</taxon>
        <taxon>Formicoidea</taxon>
        <taxon>Formicidae</taxon>
        <taxon>Myrmicinae</taxon>
        <taxon>Cardiocondyla</taxon>
    </lineage>
</organism>
<dbReference type="Proteomes" id="UP001430953">
    <property type="component" value="Unassembled WGS sequence"/>
</dbReference>
<keyword evidence="3" id="KW-1185">Reference proteome</keyword>
<feature type="compositionally biased region" description="Basic and acidic residues" evidence="1">
    <location>
        <begin position="1"/>
        <end position="24"/>
    </location>
</feature>
<proteinExistence type="predicted"/>
<accession>A0AAW2F3U1</accession>